<reference evidence="4" key="1">
    <citation type="submission" date="2018-06" db="EMBL/GenBank/DDBJ databases">
        <authorList>
            <person name="Zhirakovskaya E."/>
        </authorList>
    </citation>
    <scope>NUCLEOTIDE SEQUENCE</scope>
</reference>
<keyword evidence="1" id="KW-0807">Transducer</keyword>
<accession>A0A3B0R888</accession>
<gene>
    <name evidence="4" type="ORF">MNBD_ALPHA06-1772</name>
</gene>
<dbReference type="Gene3D" id="1.10.287.950">
    <property type="entry name" value="Methyl-accepting chemotaxis protein"/>
    <property type="match status" value="1"/>
</dbReference>
<dbReference type="GO" id="GO:0016020">
    <property type="term" value="C:membrane"/>
    <property type="evidence" value="ECO:0007669"/>
    <property type="project" value="InterPro"/>
</dbReference>
<organism evidence="4">
    <name type="scientific">hydrothermal vent metagenome</name>
    <dbReference type="NCBI Taxonomy" id="652676"/>
    <lineage>
        <taxon>unclassified sequences</taxon>
        <taxon>metagenomes</taxon>
        <taxon>ecological metagenomes</taxon>
    </lineage>
</organism>
<dbReference type="PANTHER" id="PTHR32089:SF112">
    <property type="entry name" value="LYSOZYME-LIKE PROTEIN-RELATED"/>
    <property type="match status" value="1"/>
</dbReference>
<dbReference type="GO" id="GO:0004888">
    <property type="term" value="F:transmembrane signaling receptor activity"/>
    <property type="evidence" value="ECO:0007669"/>
    <property type="project" value="InterPro"/>
</dbReference>
<dbReference type="SUPFAM" id="SSF46458">
    <property type="entry name" value="Globin-like"/>
    <property type="match status" value="1"/>
</dbReference>
<dbReference type="InterPro" id="IPR004090">
    <property type="entry name" value="Chemotax_Me-accpt_rcpt"/>
</dbReference>
<dbReference type="Gene3D" id="1.10.490.10">
    <property type="entry name" value="Globins"/>
    <property type="match status" value="1"/>
</dbReference>
<comment type="similarity">
    <text evidence="2">Belongs to the methyl-accepting chemotaxis (MCP) protein family.</text>
</comment>
<evidence type="ECO:0000259" key="3">
    <source>
        <dbReference type="PROSITE" id="PS50111"/>
    </source>
</evidence>
<feature type="domain" description="Methyl-accepting transducer" evidence="3">
    <location>
        <begin position="194"/>
        <end position="310"/>
    </location>
</feature>
<dbReference type="CDD" id="cd01068">
    <property type="entry name" value="globin_sensor"/>
    <property type="match status" value="1"/>
</dbReference>
<dbReference type="PRINTS" id="PR00260">
    <property type="entry name" value="CHEMTRNSDUCR"/>
</dbReference>
<dbReference type="PANTHER" id="PTHR32089">
    <property type="entry name" value="METHYL-ACCEPTING CHEMOTAXIS PROTEIN MCPB"/>
    <property type="match status" value="1"/>
</dbReference>
<name>A0A3B0R888_9ZZZZ</name>
<dbReference type="GO" id="GO:0007165">
    <property type="term" value="P:signal transduction"/>
    <property type="evidence" value="ECO:0007669"/>
    <property type="project" value="UniProtKB-KW"/>
</dbReference>
<feature type="non-terminal residue" evidence="4">
    <location>
        <position position="310"/>
    </location>
</feature>
<dbReference type="GO" id="GO:0006935">
    <property type="term" value="P:chemotaxis"/>
    <property type="evidence" value="ECO:0007669"/>
    <property type="project" value="InterPro"/>
</dbReference>
<evidence type="ECO:0000313" key="4">
    <source>
        <dbReference type="EMBL" id="VAV89410.1"/>
    </source>
</evidence>
<dbReference type="SUPFAM" id="SSF58104">
    <property type="entry name" value="Methyl-accepting chemotaxis protein (MCP) signaling domain"/>
    <property type="match status" value="1"/>
</dbReference>
<dbReference type="InterPro" id="IPR004089">
    <property type="entry name" value="MCPsignal_dom"/>
</dbReference>
<dbReference type="InterPro" id="IPR012292">
    <property type="entry name" value="Globin/Proto"/>
</dbReference>
<dbReference type="InterPro" id="IPR039379">
    <property type="entry name" value="Protoglobin_sensor_dom"/>
</dbReference>
<proteinExistence type="inferred from homology"/>
<dbReference type="InterPro" id="IPR044398">
    <property type="entry name" value="Globin-sensor_dom"/>
</dbReference>
<dbReference type="GO" id="GO:0019825">
    <property type="term" value="F:oxygen binding"/>
    <property type="evidence" value="ECO:0007669"/>
    <property type="project" value="InterPro"/>
</dbReference>
<dbReference type="Pfam" id="PF00015">
    <property type="entry name" value="MCPsignal"/>
    <property type="match status" value="1"/>
</dbReference>
<dbReference type="InterPro" id="IPR009050">
    <property type="entry name" value="Globin-like_sf"/>
</dbReference>
<dbReference type="EMBL" id="UOEE01000087">
    <property type="protein sequence ID" value="VAV89410.1"/>
    <property type="molecule type" value="Genomic_DNA"/>
</dbReference>
<evidence type="ECO:0000256" key="2">
    <source>
        <dbReference type="ARBA" id="ARBA00029447"/>
    </source>
</evidence>
<evidence type="ECO:0000256" key="1">
    <source>
        <dbReference type="ARBA" id="ARBA00023224"/>
    </source>
</evidence>
<dbReference type="GO" id="GO:0020037">
    <property type="term" value="F:heme binding"/>
    <property type="evidence" value="ECO:0007669"/>
    <property type="project" value="InterPro"/>
</dbReference>
<sequence length="310" mass="34219">MTDNSNLDDRLRFMRIDRKTRDSLIEFRPYVEKHLPGILNRFYDHIREWPQVSRFFSGDSQMSGASNKQLQHWLRIASGRFDNEYYQGVRIIGQVHAKLGLEPRWYIAGYTFITSELFSFIATEFSAKGFGGAKNIEKQIGFLTAINKAACLDMDLAISIYLEEIEITKTKELDELANNFEESVLGSVEAVSSAASELESTAKAMSVTAEQTSHRSTTVSAAAEEATANVSVVAASTEEMGKSVSEIAEQVSHSTNIAAQAVDRARETSETIEALSRAAEKVGEVVNMISDIAEQTNLLALNATIESARA</sequence>
<protein>
    <recommendedName>
        <fullName evidence="3">Methyl-accepting transducer domain-containing protein</fullName>
    </recommendedName>
</protein>
<dbReference type="Pfam" id="PF11563">
    <property type="entry name" value="Protoglobin"/>
    <property type="match status" value="1"/>
</dbReference>
<dbReference type="PROSITE" id="PS50111">
    <property type="entry name" value="CHEMOTAXIS_TRANSDUC_2"/>
    <property type="match status" value="1"/>
</dbReference>
<dbReference type="AlphaFoldDB" id="A0A3B0R888"/>